<accession>A0A2N6VNY0</accession>
<proteinExistence type="predicted"/>
<dbReference type="Pfam" id="PF09365">
    <property type="entry name" value="DUF2461"/>
    <property type="match status" value="1"/>
</dbReference>
<evidence type="ECO:0008006" key="3">
    <source>
        <dbReference type="Google" id="ProtNLM"/>
    </source>
</evidence>
<dbReference type="EMBL" id="PNHK01000002">
    <property type="protein sequence ID" value="PMD05713.1"/>
    <property type="molecule type" value="Genomic_DNA"/>
</dbReference>
<evidence type="ECO:0000313" key="2">
    <source>
        <dbReference type="Proteomes" id="UP000235598"/>
    </source>
</evidence>
<dbReference type="AlphaFoldDB" id="A0A2N6VNY0"/>
<gene>
    <name evidence="1" type="ORF">CJ199_06840</name>
</gene>
<reference evidence="1 2" key="1">
    <citation type="submission" date="2017-09" db="EMBL/GenBank/DDBJ databases">
        <title>Bacterial strain isolated from the female urinary microbiota.</title>
        <authorList>
            <person name="Thomas-White K."/>
            <person name="Kumar N."/>
            <person name="Forster S."/>
            <person name="Putonti C."/>
            <person name="Lawley T."/>
            <person name="Wolfe A.J."/>
        </authorList>
    </citation>
    <scope>NUCLEOTIDE SEQUENCE [LARGE SCALE GENOMIC DNA]</scope>
    <source>
        <strain evidence="1 2">UMB1301</strain>
    </source>
</reference>
<dbReference type="InterPro" id="IPR012808">
    <property type="entry name" value="CHP02453"/>
</dbReference>
<dbReference type="Proteomes" id="UP000235598">
    <property type="component" value="Unassembled WGS sequence"/>
</dbReference>
<comment type="caution">
    <text evidence="1">The sequence shown here is derived from an EMBL/GenBank/DDBJ whole genome shotgun (WGS) entry which is preliminary data.</text>
</comment>
<evidence type="ECO:0000313" key="1">
    <source>
        <dbReference type="EMBL" id="PMD05713.1"/>
    </source>
</evidence>
<sequence length="92" mass="10597">MGADAVAGRTWSLRELELSLGADAPLKTAPHGYPAEHPRFHHLRWKGTAIIQHWTRTDWIHTHQLTDEIATAWKTAQPLRDWLERNVHPPQP</sequence>
<name>A0A2N6VNY0_9MICO</name>
<organism evidence="1 2">
    <name type="scientific">Brevibacterium paucivorans</name>
    <dbReference type="NCBI Taxonomy" id="170994"/>
    <lineage>
        <taxon>Bacteria</taxon>
        <taxon>Bacillati</taxon>
        <taxon>Actinomycetota</taxon>
        <taxon>Actinomycetes</taxon>
        <taxon>Micrococcales</taxon>
        <taxon>Brevibacteriaceae</taxon>
        <taxon>Brevibacterium</taxon>
    </lineage>
</organism>
<protein>
    <recommendedName>
        <fullName evidence="3">DUF2461 domain-containing protein</fullName>
    </recommendedName>
</protein>